<proteinExistence type="predicted"/>
<dbReference type="Proteomes" id="UP000324222">
    <property type="component" value="Unassembled WGS sequence"/>
</dbReference>
<organism evidence="1 2">
    <name type="scientific">Portunus trituberculatus</name>
    <name type="common">Swimming crab</name>
    <name type="synonym">Neptunus trituberculatus</name>
    <dbReference type="NCBI Taxonomy" id="210409"/>
    <lineage>
        <taxon>Eukaryota</taxon>
        <taxon>Metazoa</taxon>
        <taxon>Ecdysozoa</taxon>
        <taxon>Arthropoda</taxon>
        <taxon>Crustacea</taxon>
        <taxon>Multicrustacea</taxon>
        <taxon>Malacostraca</taxon>
        <taxon>Eumalacostraca</taxon>
        <taxon>Eucarida</taxon>
        <taxon>Decapoda</taxon>
        <taxon>Pleocyemata</taxon>
        <taxon>Brachyura</taxon>
        <taxon>Eubrachyura</taxon>
        <taxon>Portunoidea</taxon>
        <taxon>Portunidae</taxon>
        <taxon>Portuninae</taxon>
        <taxon>Portunus</taxon>
    </lineage>
</organism>
<name>A0A5B7GS03_PORTR</name>
<sequence length="67" mass="7206">MSACERPCRCLQLAGVRPVCGKNLQNSPGKISGWGILYSQEGLGVCLGPRRTAVLQGQAAGDFIFYY</sequence>
<evidence type="ECO:0000313" key="2">
    <source>
        <dbReference type="Proteomes" id="UP000324222"/>
    </source>
</evidence>
<reference evidence="1 2" key="1">
    <citation type="submission" date="2019-05" db="EMBL/GenBank/DDBJ databases">
        <title>Another draft genome of Portunus trituberculatus and its Hox gene families provides insights of decapod evolution.</title>
        <authorList>
            <person name="Jeong J.-H."/>
            <person name="Song I."/>
            <person name="Kim S."/>
            <person name="Choi T."/>
            <person name="Kim D."/>
            <person name="Ryu S."/>
            <person name="Kim W."/>
        </authorList>
    </citation>
    <scope>NUCLEOTIDE SEQUENCE [LARGE SCALE GENOMIC DNA]</scope>
    <source>
        <tissue evidence="1">Muscle</tissue>
    </source>
</reference>
<dbReference type="EMBL" id="VSRR010017453">
    <property type="protein sequence ID" value="MPC60379.1"/>
    <property type="molecule type" value="Genomic_DNA"/>
</dbReference>
<evidence type="ECO:0000313" key="1">
    <source>
        <dbReference type="EMBL" id="MPC60379.1"/>
    </source>
</evidence>
<keyword evidence="2" id="KW-1185">Reference proteome</keyword>
<gene>
    <name evidence="1" type="ORF">E2C01_054423</name>
</gene>
<dbReference type="AlphaFoldDB" id="A0A5B7GS03"/>
<accession>A0A5B7GS03</accession>
<protein>
    <submittedName>
        <fullName evidence="1">Uncharacterized protein</fullName>
    </submittedName>
</protein>
<comment type="caution">
    <text evidence="1">The sequence shown here is derived from an EMBL/GenBank/DDBJ whole genome shotgun (WGS) entry which is preliminary data.</text>
</comment>